<comment type="caution">
    <text evidence="1">The sequence shown here is derived from an EMBL/GenBank/DDBJ whole genome shotgun (WGS) entry which is preliminary data.</text>
</comment>
<proteinExistence type="predicted"/>
<sequence length="208" mass="23906">MQLEISKQWKFSRNEALTIIDQIWHYYSNEAPFNLLKTSSAQILAETSIKKDIGALERTSVALLEVFPHAAGVESIFSMISAVKTKGQNHMAPNTLCMVSQIKLNLLENSKKEFSKYSKCPSRTSEKRILSEHDFMDCFDSFLLPDELEKFEEGFFKNGSEVQSNCNEAFMDTLFDFEMFDSSTMESQEVINQGFDTGEEKWEIHHLL</sequence>
<dbReference type="Proteomes" id="UP000765509">
    <property type="component" value="Unassembled WGS sequence"/>
</dbReference>
<dbReference type="AlphaFoldDB" id="A0A9Q3C0W8"/>
<accession>A0A9Q3C0W8</accession>
<keyword evidence="2" id="KW-1185">Reference proteome</keyword>
<reference evidence="1" key="1">
    <citation type="submission" date="2021-03" db="EMBL/GenBank/DDBJ databases">
        <title>Draft genome sequence of rust myrtle Austropuccinia psidii MF-1, a brazilian biotype.</title>
        <authorList>
            <person name="Quecine M.C."/>
            <person name="Pachon D.M.R."/>
            <person name="Bonatelli M.L."/>
            <person name="Correr F.H."/>
            <person name="Franceschini L.M."/>
            <person name="Leite T.F."/>
            <person name="Margarido G.R.A."/>
            <person name="Almeida C.A."/>
            <person name="Ferrarezi J.A."/>
            <person name="Labate C.A."/>
        </authorList>
    </citation>
    <scope>NUCLEOTIDE SEQUENCE</scope>
    <source>
        <strain evidence="1">MF-1</strain>
    </source>
</reference>
<evidence type="ECO:0000313" key="2">
    <source>
        <dbReference type="Proteomes" id="UP000765509"/>
    </source>
</evidence>
<dbReference type="OrthoDB" id="2505751at2759"/>
<evidence type="ECO:0000313" key="1">
    <source>
        <dbReference type="EMBL" id="MBW0475087.1"/>
    </source>
</evidence>
<organism evidence="1 2">
    <name type="scientific">Austropuccinia psidii MF-1</name>
    <dbReference type="NCBI Taxonomy" id="1389203"/>
    <lineage>
        <taxon>Eukaryota</taxon>
        <taxon>Fungi</taxon>
        <taxon>Dikarya</taxon>
        <taxon>Basidiomycota</taxon>
        <taxon>Pucciniomycotina</taxon>
        <taxon>Pucciniomycetes</taxon>
        <taxon>Pucciniales</taxon>
        <taxon>Sphaerophragmiaceae</taxon>
        <taxon>Austropuccinia</taxon>
    </lineage>
</organism>
<dbReference type="EMBL" id="AVOT02003985">
    <property type="protein sequence ID" value="MBW0475087.1"/>
    <property type="molecule type" value="Genomic_DNA"/>
</dbReference>
<protein>
    <submittedName>
        <fullName evidence="1">Uncharacterized protein</fullName>
    </submittedName>
</protein>
<gene>
    <name evidence="1" type="ORF">O181_014802</name>
</gene>
<name>A0A9Q3C0W8_9BASI</name>